<organism evidence="3 4">
    <name type="scientific">Natronoglycomyces albus</name>
    <dbReference type="NCBI Taxonomy" id="2811108"/>
    <lineage>
        <taxon>Bacteria</taxon>
        <taxon>Bacillati</taxon>
        <taxon>Actinomycetota</taxon>
        <taxon>Actinomycetes</taxon>
        <taxon>Glycomycetales</taxon>
        <taxon>Glycomycetaceae</taxon>
        <taxon>Natronoglycomyces</taxon>
    </lineage>
</organism>
<keyword evidence="3" id="KW-0614">Plasmid</keyword>
<gene>
    <name evidence="3" type="ORF">JQS30_16990</name>
</gene>
<reference evidence="3" key="1">
    <citation type="submission" date="2021-02" db="EMBL/GenBank/DDBJ databases">
        <title>Natronoglycomyces albus gen. nov., sp. nov, a haloalkaliphilic actinobacterium from a soda solonchak soil.</title>
        <authorList>
            <person name="Sorokin D.Y."/>
            <person name="Khijniak T.V."/>
            <person name="Zakharycheva A.P."/>
            <person name="Boueva O.V."/>
            <person name="Ariskina E.V."/>
            <person name="Hahnke R.L."/>
            <person name="Bunk B."/>
            <person name="Sproer C."/>
            <person name="Schumann P."/>
            <person name="Evtushenko L.I."/>
            <person name="Kublanov I.V."/>
        </authorList>
    </citation>
    <scope>NUCLEOTIDE SEQUENCE</scope>
    <source>
        <strain evidence="3">DSM 106290</strain>
        <plasmid evidence="3">p1</plasmid>
    </source>
</reference>
<dbReference type="RefSeq" id="WP_213173195.1">
    <property type="nucleotide sequence ID" value="NZ_CP070498.1"/>
</dbReference>
<feature type="compositionally biased region" description="Basic and acidic residues" evidence="1">
    <location>
        <begin position="66"/>
        <end position="82"/>
    </location>
</feature>
<feature type="signal peptide" evidence="2">
    <location>
        <begin position="1"/>
        <end position="21"/>
    </location>
</feature>
<proteinExistence type="predicted"/>
<evidence type="ECO:0000313" key="3">
    <source>
        <dbReference type="EMBL" id="QSB07200.1"/>
    </source>
</evidence>
<dbReference type="EMBL" id="CP070498">
    <property type="protein sequence ID" value="QSB07200.1"/>
    <property type="molecule type" value="Genomic_DNA"/>
</dbReference>
<evidence type="ECO:0000313" key="4">
    <source>
        <dbReference type="Proteomes" id="UP000662939"/>
    </source>
</evidence>
<geneLocation type="plasmid" evidence="3 4">
    <name>p1</name>
</geneLocation>
<dbReference type="KEGG" id="nav:JQS30_16990"/>
<evidence type="ECO:0000256" key="2">
    <source>
        <dbReference type="SAM" id="SignalP"/>
    </source>
</evidence>
<accession>A0A895XYE0</accession>
<feature type="chain" id="PRO_5039432321" evidence="2">
    <location>
        <begin position="22"/>
        <end position="82"/>
    </location>
</feature>
<dbReference type="Proteomes" id="UP000662939">
    <property type="component" value="Plasmid p1"/>
</dbReference>
<feature type="region of interest" description="Disordered" evidence="1">
    <location>
        <begin position="58"/>
        <end position="82"/>
    </location>
</feature>
<keyword evidence="4" id="KW-1185">Reference proteome</keyword>
<protein>
    <submittedName>
        <fullName evidence="3">Uncharacterized protein</fullName>
    </submittedName>
</protein>
<evidence type="ECO:0000256" key="1">
    <source>
        <dbReference type="SAM" id="MobiDB-lite"/>
    </source>
</evidence>
<name>A0A895XYE0_9ACTN</name>
<dbReference type="AlphaFoldDB" id="A0A895XYE0"/>
<sequence>MFEKSAFAATAPGVGVSSALAAPMSFGALQSTSISMAEGLAGVYDPTQQVTILDGAPLALSTSERTPWETREDSQTWPDREA</sequence>
<keyword evidence="2" id="KW-0732">Signal</keyword>